<accession>A0A7C8NRF3</accession>
<proteinExistence type="predicted"/>
<reference evidence="1 2" key="1">
    <citation type="submission" date="2019-06" db="EMBL/GenBank/DDBJ databases">
        <authorList>
            <person name="Palmer J.M."/>
        </authorList>
    </citation>
    <scope>NUCLEOTIDE SEQUENCE [LARGE SCALE GENOMIC DNA]</scope>
    <source>
        <strain evidence="1 2">TWF703</strain>
    </source>
</reference>
<organism evidence="1 2">
    <name type="scientific">Orbilia oligospora</name>
    <name type="common">Nematode-trapping fungus</name>
    <name type="synonym">Arthrobotrys oligospora</name>
    <dbReference type="NCBI Taxonomy" id="2813651"/>
    <lineage>
        <taxon>Eukaryota</taxon>
        <taxon>Fungi</taxon>
        <taxon>Dikarya</taxon>
        <taxon>Ascomycota</taxon>
        <taxon>Pezizomycotina</taxon>
        <taxon>Orbiliomycetes</taxon>
        <taxon>Orbiliales</taxon>
        <taxon>Orbiliaceae</taxon>
        <taxon>Orbilia</taxon>
    </lineage>
</organism>
<evidence type="ECO:0000313" key="2">
    <source>
        <dbReference type="Proteomes" id="UP000480548"/>
    </source>
</evidence>
<protein>
    <submittedName>
        <fullName evidence="1">Uncharacterized protein</fullName>
    </submittedName>
</protein>
<dbReference type="EMBL" id="WIQZ01000043">
    <property type="protein sequence ID" value="KAF3132732.1"/>
    <property type="molecule type" value="Genomic_DNA"/>
</dbReference>
<name>A0A7C8NRF3_ORBOL</name>
<evidence type="ECO:0000313" key="1">
    <source>
        <dbReference type="EMBL" id="KAF3132732.1"/>
    </source>
</evidence>
<dbReference type="AlphaFoldDB" id="A0A7C8NRF3"/>
<sequence length="137" mass="15446">MSQYEIIRHIENPAGFESLPEKLIEEIISYLPTSAVAALCQAYPKVLQIVCEHNKDRYFGYRKHLSAIFMPAIIYGAYERVAGEGMEEHSRGAKNLADVICSGWRAGWILEHSGLEEMLWEGTDELGCFNFVGFIAS</sequence>
<dbReference type="Proteomes" id="UP000480548">
    <property type="component" value="Unassembled WGS sequence"/>
</dbReference>
<gene>
    <name evidence="1" type="ORF">TWF703_007198</name>
</gene>
<comment type="caution">
    <text evidence="1">The sequence shown here is derived from an EMBL/GenBank/DDBJ whole genome shotgun (WGS) entry which is preliminary data.</text>
</comment>